<dbReference type="InterPro" id="IPR023631">
    <property type="entry name" value="Amidase_dom"/>
</dbReference>
<dbReference type="EC" id="6.3.5.-" evidence="2"/>
<reference evidence="2 3" key="1">
    <citation type="submission" date="2019-01" db="EMBL/GenBank/DDBJ databases">
        <authorList>
            <consortium name="Pathogen Informatics"/>
        </authorList>
    </citation>
    <scope>NUCLEOTIDE SEQUENCE [LARGE SCALE GENOMIC DNA]</scope>
    <source>
        <strain evidence="2 3">NCTC10112</strain>
    </source>
</reference>
<keyword evidence="2" id="KW-0808">Transferase</keyword>
<evidence type="ECO:0000259" key="1">
    <source>
        <dbReference type="Pfam" id="PF01425"/>
    </source>
</evidence>
<gene>
    <name evidence="2" type="primary">gatA</name>
    <name evidence="2" type="ORF">NCTC10112_00596</name>
</gene>
<evidence type="ECO:0000313" key="3">
    <source>
        <dbReference type="Proteomes" id="UP000290482"/>
    </source>
</evidence>
<dbReference type="InterPro" id="IPR000120">
    <property type="entry name" value="Amidase"/>
</dbReference>
<keyword evidence="3" id="KW-1185">Reference proteome</keyword>
<organism evidence="2 3">
    <name type="scientific">Metamycoplasma orale</name>
    <name type="common">Mycoplasma orale</name>
    <dbReference type="NCBI Taxonomy" id="2121"/>
    <lineage>
        <taxon>Bacteria</taxon>
        <taxon>Bacillati</taxon>
        <taxon>Mycoplasmatota</taxon>
        <taxon>Mycoplasmoidales</taxon>
        <taxon>Metamycoplasmataceae</taxon>
        <taxon>Metamycoplasma</taxon>
    </lineage>
</organism>
<keyword evidence="2" id="KW-0436">Ligase</keyword>
<evidence type="ECO:0000313" key="2">
    <source>
        <dbReference type="EMBL" id="VEU56000.1"/>
    </source>
</evidence>
<dbReference type="GO" id="GO:0016874">
    <property type="term" value="F:ligase activity"/>
    <property type="evidence" value="ECO:0007669"/>
    <property type="project" value="UniProtKB-KW"/>
</dbReference>
<dbReference type="PANTHER" id="PTHR11895:SF151">
    <property type="entry name" value="GLUTAMYL-TRNA(GLN) AMIDOTRANSFERASE SUBUNIT A"/>
    <property type="match status" value="1"/>
</dbReference>
<dbReference type="PANTHER" id="PTHR11895">
    <property type="entry name" value="TRANSAMIDASE"/>
    <property type="match status" value="1"/>
</dbReference>
<dbReference type="EMBL" id="LR214940">
    <property type="protein sequence ID" value="VEU56000.1"/>
    <property type="molecule type" value="Genomic_DNA"/>
</dbReference>
<dbReference type="RefSeq" id="WP_022935774.1">
    <property type="nucleotide sequence ID" value="NZ_LR214940.1"/>
</dbReference>
<protein>
    <submittedName>
        <fullName evidence="2">Aspartyl/glutamyl-tRNA amidotransferase subunit A</fullName>
        <ecNumber evidence="2">6.3.5.-</ecNumber>
    </submittedName>
</protein>
<dbReference type="Pfam" id="PF01425">
    <property type="entry name" value="Amidase"/>
    <property type="match status" value="1"/>
</dbReference>
<proteinExistence type="predicted"/>
<dbReference type="InterPro" id="IPR036928">
    <property type="entry name" value="AS_sf"/>
</dbReference>
<name>A0A448ZXL8_METOS</name>
<dbReference type="Proteomes" id="UP000290482">
    <property type="component" value="Chromosome"/>
</dbReference>
<dbReference type="KEGG" id="mob:NCTC10112_00596"/>
<dbReference type="OrthoDB" id="9811471at2"/>
<dbReference type="AlphaFoldDB" id="A0A448ZXL8"/>
<feature type="domain" description="Amidase" evidence="1">
    <location>
        <begin position="28"/>
        <end position="425"/>
    </location>
</feature>
<dbReference type="Gene3D" id="3.90.1300.10">
    <property type="entry name" value="Amidase signature (AS) domain"/>
    <property type="match status" value="1"/>
</dbReference>
<dbReference type="NCBIfam" id="NF005517">
    <property type="entry name" value="PRK07139.1"/>
    <property type="match status" value="1"/>
</dbReference>
<accession>A0A448ZXL8</accession>
<sequence>MKIKGNLELAKKELLANKNNAVAYVFKDAKLNNSKGLLANCVFTLKDNFADKNVKARASSLFLETFKPSYKATCLELLEAAGATCVGRTNLDEFGLGGSGEHSAYGKIFHPKNNEYLVGGSSSGAAATFTNAISFAIGSDTGDSVRKPASNIGAVGFKPSYGAVSRYGMFAFASSLDTVSYFTHNVSDLILLSSVLYKQDRKHDLTSENLEFNYNDIKLVKPKTVAYLDCFNELEPSVKEAYQNIINKLQKENVKLIKVSEDKILLKSIDTIYRIIAFSEASSNLSNLTNITFGQKLNDSWVKNAFESRSKKIGKMAQARLILGSYFLEKDNQIKYFVQAKKIRNYLKEYFTNIHTQADIFIYPASYGSAPKIGEKQKSTYMDYILTYANLVGNPSMTIKLGKNKNNGLPFNLTIDAKIYNDTKLFSHALYIEELIGDQNE</sequence>
<dbReference type="GO" id="GO:0016740">
    <property type="term" value="F:transferase activity"/>
    <property type="evidence" value="ECO:0007669"/>
    <property type="project" value="UniProtKB-KW"/>
</dbReference>
<dbReference type="SUPFAM" id="SSF75304">
    <property type="entry name" value="Amidase signature (AS) enzymes"/>
    <property type="match status" value="1"/>
</dbReference>